<dbReference type="STRING" id="937218.SAMN06297251_10429"/>
<dbReference type="Proteomes" id="UP000192656">
    <property type="component" value="Unassembled WGS sequence"/>
</dbReference>
<gene>
    <name evidence="1" type="ORF">SAMN06297251_10429</name>
</gene>
<proteinExistence type="predicted"/>
<reference evidence="1 2" key="1">
    <citation type="submission" date="2017-04" db="EMBL/GenBank/DDBJ databases">
        <authorList>
            <person name="Afonso C.L."/>
            <person name="Miller P.J."/>
            <person name="Scott M.A."/>
            <person name="Spackman E."/>
            <person name="Goraichik I."/>
            <person name="Dimitrov K.M."/>
            <person name="Suarez D.L."/>
            <person name="Swayne D.E."/>
        </authorList>
    </citation>
    <scope>NUCLEOTIDE SEQUENCE [LARGE SCALE GENOMIC DNA]</scope>
    <source>
        <strain evidence="1 2">CGMCC 1.10972</strain>
    </source>
</reference>
<evidence type="ECO:0000313" key="2">
    <source>
        <dbReference type="Proteomes" id="UP000192656"/>
    </source>
</evidence>
<accession>A0A1W2A891</accession>
<keyword evidence="2" id="KW-1185">Reference proteome</keyword>
<name>A0A1W2A891_9HYPH</name>
<sequence length="58" mass="6638">MRLNVAEPCPADYPERALGRPILDRFLDDENGDEDIAELIRVAGLGDRRRRWVGDDDN</sequence>
<evidence type="ECO:0000313" key="1">
    <source>
        <dbReference type="EMBL" id="SMC56949.1"/>
    </source>
</evidence>
<dbReference type="AlphaFoldDB" id="A0A1W2A891"/>
<organism evidence="1 2">
    <name type="scientific">Fulvimarina manganoxydans</name>
    <dbReference type="NCBI Taxonomy" id="937218"/>
    <lineage>
        <taxon>Bacteria</taxon>
        <taxon>Pseudomonadati</taxon>
        <taxon>Pseudomonadota</taxon>
        <taxon>Alphaproteobacteria</taxon>
        <taxon>Hyphomicrobiales</taxon>
        <taxon>Aurantimonadaceae</taxon>
        <taxon>Fulvimarina</taxon>
    </lineage>
</organism>
<dbReference type="RefSeq" id="WP_170923187.1">
    <property type="nucleotide sequence ID" value="NZ_FWXR01000004.1"/>
</dbReference>
<protein>
    <submittedName>
        <fullName evidence="1">Uncharacterized protein</fullName>
    </submittedName>
</protein>
<dbReference type="EMBL" id="FWXR01000004">
    <property type="protein sequence ID" value="SMC56949.1"/>
    <property type="molecule type" value="Genomic_DNA"/>
</dbReference>